<name>A0AAE3DNG7_9FIRM</name>
<feature type="transmembrane region" description="Helical" evidence="1">
    <location>
        <begin position="307"/>
        <end position="325"/>
    </location>
</feature>
<dbReference type="RefSeq" id="WP_308728005.1">
    <property type="nucleotide sequence ID" value="NZ_JAJEQF010000010.1"/>
</dbReference>
<dbReference type="EMBL" id="JAJEQF010000010">
    <property type="protein sequence ID" value="MCC2167251.1"/>
    <property type="molecule type" value="Genomic_DNA"/>
</dbReference>
<dbReference type="AlphaFoldDB" id="A0AAE3DNG7"/>
<keyword evidence="3" id="KW-1185">Reference proteome</keyword>
<evidence type="ECO:0000313" key="3">
    <source>
        <dbReference type="Proteomes" id="UP001199355"/>
    </source>
</evidence>
<comment type="caution">
    <text evidence="2">The sequence shown here is derived from an EMBL/GenBank/DDBJ whole genome shotgun (WGS) entry which is preliminary data.</text>
</comment>
<protein>
    <submittedName>
        <fullName evidence="2">DUF2142 domain-containing protein</fullName>
    </submittedName>
</protein>
<sequence length="644" mass="73001">MHTSRKNLFLYLPILILFLASFIWVLKAPDHFSWSADLYLRNDDTSVLSQLFYSDNDELSQDNSTDGTRNGNIVTFSGLPDLRSLTLFRFDPTNTQESYRVTHVGFFLNGEAFFTMEAADLKAQAFPVNASWQLNGEELVFTPQNSDSSFLLSADSIREAAENAAAKLHVLYVRQRFFLALSIALLLCVLLFFRNGIASYLKTLFLPNSSGHFDWFALISTAVIAGALLVVCIIGLFSALGLHPDEWDVKACLDYGMTHFLPPDMRDPAVAQTYSGYGYTKLENYTWYFYLAGKIALLFKTMFCSLAYYRVPNLLLFAALAFYFVRNIRQKNWLMVALGICVQSWYIFSYTTADALDFTIAFAITCLLCNPQSLLYRTVEKKKLCRRDIPAFLLLGLLFGNIALGKQCYLAILALSFFVLLLRLIWQKDPLQKKVLWRNYLIIVGIFLAVFAFRAGFDIAHYGTEKSQVKEAVAIQYADYDKNPSTPTKELNPSWHMYSRGYTLSDVFAENPDWFAMSYKSFCGLLQDHDTGAWYYWCMGLLYLALFAGIGIATFRQPDNLQGKIRFVICTLLMVGELAASIVNSWLIESMAQGRYLLPCILIAGYLSSTVPELFQKKIYRTLLSIAGILSVGYFGLVGIPLFF</sequence>
<feature type="transmembrane region" description="Helical" evidence="1">
    <location>
        <begin position="388"/>
        <end position="404"/>
    </location>
</feature>
<accession>A0AAE3DNG7</accession>
<feature type="transmembrane region" description="Helical" evidence="1">
    <location>
        <begin position="534"/>
        <end position="555"/>
    </location>
</feature>
<keyword evidence="1" id="KW-0472">Membrane</keyword>
<feature type="transmembrane region" description="Helical" evidence="1">
    <location>
        <begin position="594"/>
        <end position="611"/>
    </location>
</feature>
<feature type="transmembrane region" description="Helical" evidence="1">
    <location>
        <begin position="215"/>
        <end position="240"/>
    </location>
</feature>
<feature type="transmembrane region" description="Helical" evidence="1">
    <location>
        <begin position="567"/>
        <end position="588"/>
    </location>
</feature>
<gene>
    <name evidence="2" type="ORF">LKD45_05990</name>
</gene>
<feature type="transmembrane region" description="Helical" evidence="1">
    <location>
        <begin position="358"/>
        <end position="376"/>
    </location>
</feature>
<feature type="transmembrane region" description="Helical" evidence="1">
    <location>
        <begin position="410"/>
        <end position="426"/>
    </location>
</feature>
<evidence type="ECO:0000313" key="2">
    <source>
        <dbReference type="EMBL" id="MCC2167251.1"/>
    </source>
</evidence>
<feature type="transmembrane region" description="Helical" evidence="1">
    <location>
        <begin position="177"/>
        <end position="194"/>
    </location>
</feature>
<evidence type="ECO:0000256" key="1">
    <source>
        <dbReference type="SAM" id="Phobius"/>
    </source>
</evidence>
<reference evidence="2 3" key="1">
    <citation type="submission" date="2021-10" db="EMBL/GenBank/DDBJ databases">
        <title>Anaerobic single-cell dispensing facilitates the cultivation of human gut bacteria.</title>
        <authorList>
            <person name="Afrizal A."/>
        </authorList>
    </citation>
    <scope>NUCLEOTIDE SEQUENCE [LARGE SCALE GENOMIC DNA]</scope>
    <source>
        <strain evidence="2 3">CLA-AA-H244</strain>
    </source>
</reference>
<feature type="transmembrane region" description="Helical" evidence="1">
    <location>
        <begin position="332"/>
        <end position="352"/>
    </location>
</feature>
<keyword evidence="1" id="KW-1133">Transmembrane helix</keyword>
<feature type="transmembrane region" description="Helical" evidence="1">
    <location>
        <begin position="438"/>
        <end position="457"/>
    </location>
</feature>
<feature type="transmembrane region" description="Helical" evidence="1">
    <location>
        <begin position="7"/>
        <end position="26"/>
    </location>
</feature>
<dbReference type="Proteomes" id="UP001199355">
    <property type="component" value="Unassembled WGS sequence"/>
</dbReference>
<proteinExistence type="predicted"/>
<keyword evidence="1" id="KW-0812">Transmembrane</keyword>
<organism evidence="2 3">
    <name type="scientific">Gallintestinimicrobium propionicum</name>
    <dbReference type="NCBI Taxonomy" id="2981770"/>
    <lineage>
        <taxon>Bacteria</taxon>
        <taxon>Bacillati</taxon>
        <taxon>Bacillota</taxon>
        <taxon>Clostridia</taxon>
        <taxon>Lachnospirales</taxon>
        <taxon>Lachnospiraceae</taxon>
        <taxon>Gallintestinimicrobium</taxon>
    </lineage>
</organism>
<feature type="transmembrane region" description="Helical" evidence="1">
    <location>
        <begin position="623"/>
        <end position="643"/>
    </location>
</feature>